<evidence type="ECO:0000259" key="5">
    <source>
        <dbReference type="Pfam" id="PF14905"/>
    </source>
</evidence>
<evidence type="ECO:0000313" key="7">
    <source>
        <dbReference type="Proteomes" id="UP000267268"/>
    </source>
</evidence>
<evidence type="ECO:0000256" key="3">
    <source>
        <dbReference type="ARBA" id="ARBA00023237"/>
    </source>
</evidence>
<keyword evidence="6" id="KW-0675">Receptor</keyword>
<dbReference type="GO" id="GO:0009279">
    <property type="term" value="C:cell outer membrane"/>
    <property type="evidence" value="ECO:0007669"/>
    <property type="project" value="UniProtKB-SubCell"/>
</dbReference>
<dbReference type="EMBL" id="CP034562">
    <property type="protein sequence ID" value="AZQ61698.1"/>
    <property type="molecule type" value="Genomic_DNA"/>
</dbReference>
<dbReference type="Gene3D" id="2.40.170.20">
    <property type="entry name" value="TonB-dependent receptor, beta-barrel domain"/>
    <property type="match status" value="1"/>
</dbReference>
<dbReference type="InterPro" id="IPR041700">
    <property type="entry name" value="OMP_b-brl_3"/>
</dbReference>
<dbReference type="InterPro" id="IPR008969">
    <property type="entry name" value="CarboxyPept-like_regulatory"/>
</dbReference>
<feature type="chain" id="PRO_5019133068" evidence="4">
    <location>
        <begin position="21"/>
        <end position="770"/>
    </location>
</feature>
<comment type="subcellular location">
    <subcellularLocation>
        <location evidence="1">Cell outer membrane</location>
    </subcellularLocation>
</comment>
<keyword evidence="2" id="KW-0472">Membrane</keyword>
<dbReference type="SUPFAM" id="SSF56935">
    <property type="entry name" value="Porins"/>
    <property type="match status" value="1"/>
</dbReference>
<dbReference type="RefSeq" id="WP_126612458.1">
    <property type="nucleotide sequence ID" value="NZ_CP034562.1"/>
</dbReference>
<dbReference type="Gene3D" id="2.60.40.1120">
    <property type="entry name" value="Carboxypeptidase-like, regulatory domain"/>
    <property type="match status" value="1"/>
</dbReference>
<dbReference type="InterPro" id="IPR036942">
    <property type="entry name" value="Beta-barrel_TonB_sf"/>
</dbReference>
<proteinExistence type="predicted"/>
<accession>A0A3S9P0H8</accession>
<dbReference type="AlphaFoldDB" id="A0A3S9P0H8"/>
<dbReference type="Pfam" id="PF13715">
    <property type="entry name" value="CarbopepD_reg_2"/>
    <property type="match status" value="1"/>
</dbReference>
<name>A0A3S9P0H8_9BACT</name>
<dbReference type="SUPFAM" id="SSF49464">
    <property type="entry name" value="Carboxypeptidase regulatory domain-like"/>
    <property type="match status" value="1"/>
</dbReference>
<protein>
    <submittedName>
        <fullName evidence="6">TonB-dependent receptor</fullName>
    </submittedName>
</protein>
<dbReference type="Proteomes" id="UP000267268">
    <property type="component" value="Chromosome 1"/>
</dbReference>
<sequence>MKKLLTTICVLIIAQLTLQAQDLTGVVLDNDTKEALPFVNIACVKNDSIQSITTTDFDGKFTFTIKGHGDYTIKFQFTGYKPNQRIVTVNDELDMSLGQVLLVSNITELEGVTVTAERENVTMTADGMSFNVDDDGGTDMEDIISGMPSITVDENGEVSSNGEEVVILVNGEESDLDNPLEEIPMQMIERVELLNNPPAEYTSASSAINIVLKENVKLGNHARILVEAGSPEQYKGNVSVSKSNDRWATTFNFNVKNSTIPYDRTSERLNYGQNARSTTQSDKVMDTRYNVNWTTSYAASANDKFKLSLNYQRLDLENTSDQTELVLNVDPDNLNPRYNYRDILNQRTVDKFQAQFNYDKHFYTEGRKLITRLRWSIESFDQYNANQTDTEYLSDGRYVENEARLTLRDRPTQNLFALVKYVHPFNDRSTLTTGMRNSTKIQKTNENYYFVADDGSYTPRGNEYQNTDYLNQKFSGFAQWKYKFYNDLTFSTGVVAENSVITSTIDNVDDNYKTDNNFWVFNPNASLNKKFNENWMGNINYSFRMNTPSDRALNPTVNDNNPLFITMGNPDLQLQKSQKLTLSVTNQSDKVSTRMGAFYRNTLNGVERIFTTKGDTVFSTYANIVDKHTMGGNFYVHWHVAKNHSIVFSGNLYNDIYNTRINDLPLSEWMYNGKVTYKAKFFNHYRVRLTGYYNSTTISYNGTRKPASGVDLSVSRYVAKKKGKIWVSVQDVFGTRDYFTTTYSQNFENEFYTDLPTVIRTGISWSFYSI</sequence>
<evidence type="ECO:0000256" key="2">
    <source>
        <dbReference type="ARBA" id="ARBA00023136"/>
    </source>
</evidence>
<keyword evidence="4" id="KW-0732">Signal</keyword>
<evidence type="ECO:0000256" key="1">
    <source>
        <dbReference type="ARBA" id="ARBA00004442"/>
    </source>
</evidence>
<reference evidence="6 7" key="1">
    <citation type="submission" date="2018-12" db="EMBL/GenBank/DDBJ databases">
        <title>Flammeovirga pectinis sp. nov., isolated from the gut of the Korean scallop, Patinopecten yessoensis.</title>
        <authorList>
            <person name="Bae J.-W."/>
            <person name="Jeong Y.-S."/>
            <person name="Kang W."/>
        </authorList>
    </citation>
    <scope>NUCLEOTIDE SEQUENCE [LARGE SCALE GENOMIC DNA]</scope>
    <source>
        <strain evidence="6 7">L12M1</strain>
    </source>
</reference>
<evidence type="ECO:0000256" key="4">
    <source>
        <dbReference type="SAM" id="SignalP"/>
    </source>
</evidence>
<feature type="domain" description="Outer membrane protein beta-barrel" evidence="5">
    <location>
        <begin position="362"/>
        <end position="752"/>
    </location>
</feature>
<evidence type="ECO:0000313" key="6">
    <source>
        <dbReference type="EMBL" id="AZQ61698.1"/>
    </source>
</evidence>
<gene>
    <name evidence="6" type="ORF">EI427_05460</name>
</gene>
<keyword evidence="7" id="KW-1185">Reference proteome</keyword>
<organism evidence="6 7">
    <name type="scientific">Flammeovirga pectinis</name>
    <dbReference type="NCBI Taxonomy" id="2494373"/>
    <lineage>
        <taxon>Bacteria</taxon>
        <taxon>Pseudomonadati</taxon>
        <taxon>Bacteroidota</taxon>
        <taxon>Cytophagia</taxon>
        <taxon>Cytophagales</taxon>
        <taxon>Flammeovirgaceae</taxon>
        <taxon>Flammeovirga</taxon>
    </lineage>
</organism>
<keyword evidence="3" id="KW-0998">Cell outer membrane</keyword>
<feature type="signal peptide" evidence="4">
    <location>
        <begin position="1"/>
        <end position="20"/>
    </location>
</feature>
<dbReference type="Pfam" id="PF14905">
    <property type="entry name" value="OMP_b-brl_3"/>
    <property type="match status" value="1"/>
</dbReference>
<dbReference type="KEGG" id="fll:EI427_05460"/>
<dbReference type="OrthoDB" id="721920at2"/>